<protein>
    <submittedName>
        <fullName evidence="1">Uncharacterized protein</fullName>
    </submittedName>
</protein>
<dbReference type="KEGG" id="mpk:VL20_5883"/>
<dbReference type="PATRIC" id="fig|1638788.3.peg.5924"/>
<gene>
    <name evidence="1" type="ORF">VL20_5883</name>
</gene>
<proteinExistence type="predicted"/>
<evidence type="ECO:0000313" key="1">
    <source>
        <dbReference type="EMBL" id="AKV70674.1"/>
    </source>
</evidence>
<keyword evidence="2" id="KW-1185">Reference proteome</keyword>
<organism evidence="1 2">
    <name type="scientific">Microcystis panniformis FACHB-1757</name>
    <dbReference type="NCBI Taxonomy" id="1638788"/>
    <lineage>
        <taxon>Bacteria</taxon>
        <taxon>Bacillati</taxon>
        <taxon>Cyanobacteriota</taxon>
        <taxon>Cyanophyceae</taxon>
        <taxon>Oscillatoriophycideae</taxon>
        <taxon>Chroococcales</taxon>
        <taxon>Microcystaceae</taxon>
        <taxon>Microcystis</taxon>
    </lineage>
</organism>
<sequence>MQQESVETPGGLLTEIFLLAIPMNYHPPSQPLPAPCIIDSGVVIAKEDMRRLLDDIGRVRYIHSLDGVIQSEGEGWIVEVFADYQQSTLVANYSLYLNTYSFDYLRLTRSPDGETYFDLVQDNRQLRLIPLSNPLQDPDMKARLNADTLEAMVTQVLSAKWDVQFEDEDDNDCPF</sequence>
<dbReference type="AlphaFoldDB" id="A0A0K1S983"/>
<accession>A0A0K1S983</accession>
<reference evidence="1 2" key="1">
    <citation type="journal article" date="2016" name="Stand. Genomic Sci.">
        <title>Complete genome sequence and genomic characterization of Microcystis panniformis FACHB 1757 by third-generation sequencing.</title>
        <authorList>
            <person name="Zhang J.Y."/>
            <person name="Guan R."/>
            <person name="Zhang H.J."/>
            <person name="Li H."/>
            <person name="Xiao P."/>
            <person name="Yu G.L."/>
            <person name="Du L."/>
            <person name="Cao D.M."/>
            <person name="Zhu B.C."/>
            <person name="Li R.H."/>
            <person name="Lu Z.H."/>
        </authorList>
    </citation>
    <scope>NUCLEOTIDE SEQUENCE [LARGE SCALE GENOMIC DNA]</scope>
    <source>
        <strain evidence="1 2">FACHB-1757</strain>
    </source>
</reference>
<dbReference type="EMBL" id="CP011339">
    <property type="protein sequence ID" value="AKV70674.1"/>
    <property type="molecule type" value="Genomic_DNA"/>
</dbReference>
<name>A0A0K1S983_9CHRO</name>
<evidence type="ECO:0000313" key="2">
    <source>
        <dbReference type="Proteomes" id="UP000068167"/>
    </source>
</evidence>
<dbReference type="Proteomes" id="UP000068167">
    <property type="component" value="Chromosome"/>
</dbReference>